<organism evidence="2 3">
    <name type="scientific">Sphaerosporella brunnea</name>
    <dbReference type="NCBI Taxonomy" id="1250544"/>
    <lineage>
        <taxon>Eukaryota</taxon>
        <taxon>Fungi</taxon>
        <taxon>Dikarya</taxon>
        <taxon>Ascomycota</taxon>
        <taxon>Pezizomycotina</taxon>
        <taxon>Pezizomycetes</taxon>
        <taxon>Pezizales</taxon>
        <taxon>Pyronemataceae</taxon>
        <taxon>Sphaerosporella</taxon>
    </lineage>
</organism>
<dbReference type="Proteomes" id="UP000326924">
    <property type="component" value="Unassembled WGS sequence"/>
</dbReference>
<comment type="caution">
    <text evidence="2">The sequence shown here is derived from an EMBL/GenBank/DDBJ whole genome shotgun (WGS) entry which is preliminary data.</text>
</comment>
<name>A0A5J5F4N7_9PEZI</name>
<feature type="region of interest" description="Disordered" evidence="1">
    <location>
        <begin position="8"/>
        <end position="28"/>
    </location>
</feature>
<dbReference type="InParanoid" id="A0A5J5F4N7"/>
<reference evidence="2 3" key="1">
    <citation type="submission" date="2019-09" db="EMBL/GenBank/DDBJ databases">
        <title>Draft genome of the ectomycorrhizal ascomycete Sphaerosporella brunnea.</title>
        <authorList>
            <consortium name="DOE Joint Genome Institute"/>
            <person name="Benucci G.M."/>
            <person name="Marozzi G."/>
            <person name="Antonielli L."/>
            <person name="Sanchez S."/>
            <person name="Marco P."/>
            <person name="Wang X."/>
            <person name="Falini L.B."/>
            <person name="Barry K."/>
            <person name="Haridas S."/>
            <person name="Lipzen A."/>
            <person name="Labutti K."/>
            <person name="Grigoriev I.V."/>
            <person name="Murat C."/>
            <person name="Martin F."/>
            <person name="Albertini E."/>
            <person name="Donnini D."/>
            <person name="Bonito G."/>
        </authorList>
    </citation>
    <scope>NUCLEOTIDE SEQUENCE [LARGE SCALE GENOMIC DNA]</scope>
    <source>
        <strain evidence="2 3">Sb_GMNB300</strain>
    </source>
</reference>
<keyword evidence="3" id="KW-1185">Reference proteome</keyword>
<evidence type="ECO:0000313" key="3">
    <source>
        <dbReference type="Proteomes" id="UP000326924"/>
    </source>
</evidence>
<proteinExistence type="predicted"/>
<evidence type="ECO:0000256" key="1">
    <source>
        <dbReference type="SAM" id="MobiDB-lite"/>
    </source>
</evidence>
<gene>
    <name evidence="2" type="ORF">FN846DRAFT_1002246</name>
</gene>
<accession>A0A5J5F4N7</accession>
<sequence>MFYLTTVRTRATPAPPANQPITAGHDEDGVDYDDDAHLTDVAELECQLAGTAYKPTTGQASQGATTQVPGTPHEPAVAAASASVSDNAVVTVLIAFLNKMTDTQCCTRVENSRRGSRSRENRAVSKCLAGLVTVSTVFVWSRHSRECCPFEEYALSFRLERALHLALFTPVSFLLSLEKGTPGRL</sequence>
<protein>
    <submittedName>
        <fullName evidence="2">Uncharacterized protein</fullName>
    </submittedName>
</protein>
<dbReference type="AlphaFoldDB" id="A0A5J5F4N7"/>
<dbReference type="EMBL" id="VXIS01000038">
    <property type="protein sequence ID" value="KAA8911215.1"/>
    <property type="molecule type" value="Genomic_DNA"/>
</dbReference>
<evidence type="ECO:0000313" key="2">
    <source>
        <dbReference type="EMBL" id="KAA8911215.1"/>
    </source>
</evidence>